<feature type="compositionally biased region" description="Basic and acidic residues" evidence="1">
    <location>
        <begin position="139"/>
        <end position="161"/>
    </location>
</feature>
<dbReference type="AlphaFoldDB" id="Q4TI53"/>
<dbReference type="Pfam" id="PF02403">
    <property type="entry name" value="Seryl_tRNA_N"/>
    <property type="match status" value="1"/>
</dbReference>
<feature type="domain" description="Serine-tRNA synthetase type1 N-terminal" evidence="2">
    <location>
        <begin position="2"/>
        <end position="71"/>
    </location>
</feature>
<gene>
    <name evidence="3" type="ORF">GSTENG00000127001</name>
</gene>
<feature type="region of interest" description="Disordered" evidence="1">
    <location>
        <begin position="100"/>
        <end position="175"/>
    </location>
</feature>
<dbReference type="InterPro" id="IPR042103">
    <property type="entry name" value="SerRS_1_N_sf"/>
</dbReference>
<evidence type="ECO:0000256" key="1">
    <source>
        <dbReference type="SAM" id="MobiDB-lite"/>
    </source>
</evidence>
<dbReference type="InterPro" id="IPR002317">
    <property type="entry name" value="Ser-tRNA-ligase_type_1"/>
</dbReference>
<sequence length="175" mass="18737">MVLDLDLFRTDKGGDPEIVRESQRKRFKDVTLVDKLVAADTEWRKCRFTADNLNKAKNLCSRSIGEKMKVASRRAGASGAGGEEVGLLAPGSWLRLVCSSEKGSRRGGPVGAGGGSGPGGAHSGNLVGRGQQGGADLGRLLRPEEVLPRGPGGDDRRLRWREGRRRGRKPGLLPE</sequence>
<organism evidence="3">
    <name type="scientific">Tetraodon nigroviridis</name>
    <name type="common">Spotted green pufferfish</name>
    <name type="synonym">Chelonodon nigroviridis</name>
    <dbReference type="NCBI Taxonomy" id="99883"/>
    <lineage>
        <taxon>Eukaryota</taxon>
        <taxon>Metazoa</taxon>
        <taxon>Chordata</taxon>
        <taxon>Craniata</taxon>
        <taxon>Vertebrata</taxon>
        <taxon>Euteleostomi</taxon>
        <taxon>Actinopterygii</taxon>
        <taxon>Neopterygii</taxon>
        <taxon>Teleostei</taxon>
        <taxon>Neoteleostei</taxon>
        <taxon>Acanthomorphata</taxon>
        <taxon>Eupercaria</taxon>
        <taxon>Tetraodontiformes</taxon>
        <taxon>Tetradontoidea</taxon>
        <taxon>Tetraodontidae</taxon>
        <taxon>Tetraodon</taxon>
    </lineage>
</organism>
<dbReference type="GO" id="GO:0005524">
    <property type="term" value="F:ATP binding"/>
    <property type="evidence" value="ECO:0007669"/>
    <property type="project" value="InterPro"/>
</dbReference>
<feature type="non-terminal residue" evidence="3">
    <location>
        <position position="1"/>
    </location>
</feature>
<dbReference type="InterPro" id="IPR015866">
    <property type="entry name" value="Ser-tRNA-synth_1_N"/>
</dbReference>
<dbReference type="OrthoDB" id="10056301at2759"/>
<reference evidence="3" key="1">
    <citation type="journal article" date="2004" name="Nature">
        <title>Genome duplication in the teleost fish Tetraodon nigroviridis reveals the early vertebrate proto-karyotype.</title>
        <authorList>
            <person name="Jaillon O."/>
            <person name="Aury J.-M."/>
            <person name="Brunet F."/>
            <person name="Petit J.-L."/>
            <person name="Stange-Thomann N."/>
            <person name="Mauceli E."/>
            <person name="Bouneau L."/>
            <person name="Fischer C."/>
            <person name="Ozouf-Costaz C."/>
            <person name="Bernot A."/>
            <person name="Nicaud S."/>
            <person name="Jaffe D."/>
            <person name="Fisher S."/>
            <person name="Lutfalla G."/>
            <person name="Dossat C."/>
            <person name="Segurens B."/>
            <person name="Dasilva C."/>
            <person name="Salanoubat M."/>
            <person name="Levy M."/>
            <person name="Boudet N."/>
            <person name="Castellano S."/>
            <person name="Anthouard V."/>
            <person name="Jubin C."/>
            <person name="Castelli V."/>
            <person name="Katinka M."/>
            <person name="Vacherie B."/>
            <person name="Biemont C."/>
            <person name="Skalli Z."/>
            <person name="Cattolico L."/>
            <person name="Poulain J."/>
            <person name="De Berardinis V."/>
            <person name="Cruaud C."/>
            <person name="Duprat S."/>
            <person name="Brottier P."/>
            <person name="Coutanceau J.-P."/>
            <person name="Gouzy J."/>
            <person name="Parra G."/>
            <person name="Lardier G."/>
            <person name="Chapple C."/>
            <person name="McKernan K.J."/>
            <person name="McEwan P."/>
            <person name="Bosak S."/>
            <person name="Kellis M."/>
            <person name="Volff J.-N."/>
            <person name="Guigo R."/>
            <person name="Zody M.C."/>
            <person name="Mesirov J."/>
            <person name="Lindblad-Toh K."/>
            <person name="Birren B."/>
            <person name="Nusbaum C."/>
            <person name="Kahn D."/>
            <person name="Robinson-Rechavi M."/>
            <person name="Laudet V."/>
            <person name="Schachter V."/>
            <person name="Quetier F."/>
            <person name="Saurin W."/>
            <person name="Scarpelli C."/>
            <person name="Wincker P."/>
            <person name="Lander E.S."/>
            <person name="Weissenbach J."/>
            <person name="Roest Crollius H."/>
        </authorList>
    </citation>
    <scope>NUCLEOTIDE SEQUENCE [LARGE SCALE GENOMIC DNA]</scope>
</reference>
<reference evidence="3" key="2">
    <citation type="submission" date="2004-02" db="EMBL/GenBank/DDBJ databases">
        <authorList>
            <consortium name="Genoscope"/>
            <consortium name="Whitehead Institute Centre for Genome Research"/>
        </authorList>
    </citation>
    <scope>NUCLEOTIDE SEQUENCE</scope>
</reference>
<accession>Q4TI53</accession>
<dbReference type="PANTHER" id="PTHR11778">
    <property type="entry name" value="SERYL-TRNA SYNTHETASE"/>
    <property type="match status" value="1"/>
</dbReference>
<dbReference type="EMBL" id="CAAE01002397">
    <property type="protein sequence ID" value="CAF87429.1"/>
    <property type="molecule type" value="Genomic_DNA"/>
</dbReference>
<comment type="caution">
    <text evidence="3">The sequence shown here is derived from an EMBL/GenBank/DDBJ whole genome shotgun (WGS) entry which is preliminary data.</text>
</comment>
<dbReference type="SUPFAM" id="SSF46589">
    <property type="entry name" value="tRNA-binding arm"/>
    <property type="match status" value="1"/>
</dbReference>
<protein>
    <submittedName>
        <fullName evidence="3">(spotted green pufferfish) hypothetical protein</fullName>
    </submittedName>
</protein>
<evidence type="ECO:0000313" key="3">
    <source>
        <dbReference type="EMBL" id="CAF87429.1"/>
    </source>
</evidence>
<name>Q4TI53_TETNG</name>
<feature type="compositionally biased region" description="Gly residues" evidence="1">
    <location>
        <begin position="106"/>
        <end position="122"/>
    </location>
</feature>
<proteinExistence type="predicted"/>
<dbReference type="InterPro" id="IPR010978">
    <property type="entry name" value="tRNA-bd_arm"/>
</dbReference>
<dbReference type="GO" id="GO:0006434">
    <property type="term" value="P:seryl-tRNA aminoacylation"/>
    <property type="evidence" value="ECO:0007669"/>
    <property type="project" value="InterPro"/>
</dbReference>
<dbReference type="FunFam" id="1.10.287.40:FF:000002">
    <property type="entry name" value="Serine--tRNA ligase, cytoplasmic"/>
    <property type="match status" value="1"/>
</dbReference>
<dbReference type="KEGG" id="tng:GSTEN00000127G001"/>
<evidence type="ECO:0000259" key="2">
    <source>
        <dbReference type="Pfam" id="PF02403"/>
    </source>
</evidence>
<dbReference type="Gene3D" id="1.10.287.40">
    <property type="entry name" value="Serine-tRNA synthetase, tRNA binding domain"/>
    <property type="match status" value="1"/>
</dbReference>
<dbReference type="GO" id="GO:0004828">
    <property type="term" value="F:serine-tRNA ligase activity"/>
    <property type="evidence" value="ECO:0007669"/>
    <property type="project" value="InterPro"/>
</dbReference>